<dbReference type="VEuPathDB" id="FungiDB:QG37_02761"/>
<dbReference type="AlphaFoldDB" id="A0A0L0P2H1"/>
<evidence type="ECO:0000256" key="1">
    <source>
        <dbReference type="SAM" id="MobiDB-lite"/>
    </source>
</evidence>
<name>A0A0L0P2H1_CANAR</name>
<reference evidence="4" key="1">
    <citation type="journal article" date="2015" name="BMC Genomics">
        <title>Draft genome of a commonly misdiagnosed multidrug resistant pathogen Candida auris.</title>
        <authorList>
            <person name="Chatterjee S."/>
            <person name="Alampalli S.V."/>
            <person name="Nageshan R.K."/>
            <person name="Chettiar S.T."/>
            <person name="Joshi S."/>
            <person name="Tatu U.S."/>
        </authorList>
    </citation>
    <scope>NUCLEOTIDE SEQUENCE [LARGE SCALE GENOMIC DNA]</scope>
    <source>
        <strain evidence="4">6684</strain>
    </source>
</reference>
<keyword evidence="2" id="KW-1133">Transmembrane helix</keyword>
<protein>
    <submittedName>
        <fullName evidence="3">Uncharacterized protein</fullName>
    </submittedName>
</protein>
<organism evidence="3 4">
    <name type="scientific">Candidozyma auris</name>
    <name type="common">Yeast</name>
    <name type="synonym">Candida auris</name>
    <dbReference type="NCBI Taxonomy" id="498019"/>
    <lineage>
        <taxon>Eukaryota</taxon>
        <taxon>Fungi</taxon>
        <taxon>Dikarya</taxon>
        <taxon>Ascomycota</taxon>
        <taxon>Saccharomycotina</taxon>
        <taxon>Pichiomycetes</taxon>
        <taxon>Metschnikowiaceae</taxon>
        <taxon>Candidozyma</taxon>
    </lineage>
</organism>
<sequence>MRKISKGKEGKGKERKREGKEKGDRIGDSEIELRCCERFDLEMEGAFELGLFASICIVFAPWLLGPG</sequence>
<dbReference type="Proteomes" id="UP000037122">
    <property type="component" value="Unassembled WGS sequence"/>
</dbReference>
<evidence type="ECO:0000256" key="2">
    <source>
        <dbReference type="SAM" id="Phobius"/>
    </source>
</evidence>
<feature type="transmembrane region" description="Helical" evidence="2">
    <location>
        <begin position="46"/>
        <end position="64"/>
    </location>
</feature>
<keyword evidence="2" id="KW-0472">Membrane</keyword>
<evidence type="ECO:0000313" key="4">
    <source>
        <dbReference type="Proteomes" id="UP000037122"/>
    </source>
</evidence>
<dbReference type="EMBL" id="LGST01000019">
    <property type="protein sequence ID" value="KNE00221.1"/>
    <property type="molecule type" value="Genomic_DNA"/>
</dbReference>
<accession>A0A0L0P2H1</accession>
<gene>
    <name evidence="3" type="ORF">QG37_02761</name>
</gene>
<feature type="region of interest" description="Disordered" evidence="1">
    <location>
        <begin position="1"/>
        <end position="25"/>
    </location>
</feature>
<proteinExistence type="predicted"/>
<keyword evidence="2" id="KW-0812">Transmembrane</keyword>
<evidence type="ECO:0000313" key="3">
    <source>
        <dbReference type="EMBL" id="KNE00221.1"/>
    </source>
</evidence>
<comment type="caution">
    <text evidence="3">The sequence shown here is derived from an EMBL/GenBank/DDBJ whole genome shotgun (WGS) entry which is preliminary data.</text>
</comment>